<dbReference type="Proteomes" id="UP000515121">
    <property type="component" value="Unplaced"/>
</dbReference>
<dbReference type="PANTHER" id="PTHR33155">
    <property type="entry name" value="FANTASTIC FOUR-LIKE PROTEIN (DUF3049)"/>
    <property type="match status" value="1"/>
</dbReference>
<reference evidence="4" key="1">
    <citation type="submission" date="2025-08" db="UniProtKB">
        <authorList>
            <consortium name="RefSeq"/>
        </authorList>
    </citation>
    <scope>IDENTIFICATION</scope>
    <source>
        <tissue evidence="4">Fruit stalk</tissue>
    </source>
</reference>
<dbReference type="InterPro" id="IPR021410">
    <property type="entry name" value="FAF"/>
</dbReference>
<organism evidence="3 4">
    <name type="scientific">Durio zibethinus</name>
    <name type="common">Durian</name>
    <dbReference type="NCBI Taxonomy" id="66656"/>
    <lineage>
        <taxon>Eukaryota</taxon>
        <taxon>Viridiplantae</taxon>
        <taxon>Streptophyta</taxon>
        <taxon>Embryophyta</taxon>
        <taxon>Tracheophyta</taxon>
        <taxon>Spermatophyta</taxon>
        <taxon>Magnoliopsida</taxon>
        <taxon>eudicotyledons</taxon>
        <taxon>Gunneridae</taxon>
        <taxon>Pentapetalae</taxon>
        <taxon>rosids</taxon>
        <taxon>malvids</taxon>
        <taxon>Malvales</taxon>
        <taxon>Malvaceae</taxon>
        <taxon>Helicteroideae</taxon>
        <taxon>Durio</taxon>
    </lineage>
</organism>
<dbReference type="InterPro" id="IPR046431">
    <property type="entry name" value="FAF_dom"/>
</dbReference>
<evidence type="ECO:0000313" key="3">
    <source>
        <dbReference type="Proteomes" id="UP000515121"/>
    </source>
</evidence>
<proteinExistence type="inferred from homology"/>
<evidence type="ECO:0000313" key="4">
    <source>
        <dbReference type="RefSeq" id="XP_022766373.1"/>
    </source>
</evidence>
<comment type="similarity">
    <text evidence="1">Belongs to the fantastic four family.</text>
</comment>
<name>A0A6P6ANJ0_DURZI</name>
<sequence length="277" mass="30966">MQLPRCATVASSSHLQLGLEALTICPKKNQTEKHCNSCMMTSSVVSPSASSLVGDYIGMESCFDLDNNKDVCVGGDKDTNEYYSGVCSESRGKREQRCRRLIKREFPPPIPSLASTESLPSHMPWVLKRYYTSDGRLILREEKVRHQEYFRAHRSNGRLTLHLVPLDDDEIDDIEDHEIDHEEAQEEADQVNVYDNDINDIMNNAEDDHESNFVETLLKDNDIPVIEDSIVKCSIAETPIENGITANGGKCLNCSSVRASPSCFLGLPVPAIRPVHT</sequence>
<gene>
    <name evidence="4" type="primary">LOC111311264</name>
</gene>
<dbReference type="KEGG" id="dzi:111311264"/>
<evidence type="ECO:0000259" key="2">
    <source>
        <dbReference type="Pfam" id="PF11250"/>
    </source>
</evidence>
<accession>A0A6P6ANJ0</accession>
<dbReference type="RefSeq" id="XP_022766373.1">
    <property type="nucleotide sequence ID" value="XM_022910638.1"/>
</dbReference>
<dbReference type="PANTHER" id="PTHR33155:SF17">
    <property type="entry name" value="F2E2.18-RELATED"/>
    <property type="match status" value="1"/>
</dbReference>
<evidence type="ECO:0000256" key="1">
    <source>
        <dbReference type="ARBA" id="ARBA00008690"/>
    </source>
</evidence>
<dbReference type="GeneID" id="111311264"/>
<dbReference type="Pfam" id="PF11250">
    <property type="entry name" value="FAF"/>
    <property type="match status" value="1"/>
</dbReference>
<protein>
    <submittedName>
        <fullName evidence="4">Uncharacterized protein LOC111311264 isoform X1</fullName>
    </submittedName>
</protein>
<feature type="domain" description="FAF" evidence="2">
    <location>
        <begin position="105"/>
        <end position="163"/>
    </location>
</feature>
<dbReference type="AlphaFoldDB" id="A0A6P6ANJ0"/>
<keyword evidence="3" id="KW-1185">Reference proteome</keyword>
<dbReference type="OrthoDB" id="1928183at2759"/>